<keyword evidence="3" id="KW-1185">Reference proteome</keyword>
<dbReference type="EMBL" id="ML119750">
    <property type="protein sequence ID" value="RPA76118.1"/>
    <property type="molecule type" value="Genomic_DNA"/>
</dbReference>
<dbReference type="Proteomes" id="UP000275078">
    <property type="component" value="Unassembled WGS sequence"/>
</dbReference>
<evidence type="ECO:0000313" key="3">
    <source>
        <dbReference type="Proteomes" id="UP000275078"/>
    </source>
</evidence>
<dbReference type="AlphaFoldDB" id="A0A3N4HUD7"/>
<sequence>MGTGSLAGWVVQKHDRRDPSHWHLQTGITWDLHVHCRKEWSDLDTSTAYQKQFLIAATSYERPIILPISITFEYRVGIATADLAQLIILRPNGTVAPSSTGTTIRILSNRRLRCCQRPFKRLHLLRCWVKKREWNGRWQGRRNSKLSVMKKEDDGNRLSISPESTARKTHGISRTSGFFDVTSEILTSQQALQAE</sequence>
<evidence type="ECO:0000256" key="1">
    <source>
        <dbReference type="SAM" id="MobiDB-lite"/>
    </source>
</evidence>
<feature type="region of interest" description="Disordered" evidence="1">
    <location>
        <begin position="150"/>
        <end position="171"/>
    </location>
</feature>
<name>A0A3N4HUD7_ASCIM</name>
<accession>A0A3N4HUD7</accession>
<gene>
    <name evidence="2" type="ORF">BJ508DRAFT_311335</name>
</gene>
<evidence type="ECO:0000313" key="2">
    <source>
        <dbReference type="EMBL" id="RPA76118.1"/>
    </source>
</evidence>
<protein>
    <submittedName>
        <fullName evidence="2">Uncharacterized protein</fullName>
    </submittedName>
</protein>
<organism evidence="2 3">
    <name type="scientific">Ascobolus immersus RN42</name>
    <dbReference type="NCBI Taxonomy" id="1160509"/>
    <lineage>
        <taxon>Eukaryota</taxon>
        <taxon>Fungi</taxon>
        <taxon>Dikarya</taxon>
        <taxon>Ascomycota</taxon>
        <taxon>Pezizomycotina</taxon>
        <taxon>Pezizomycetes</taxon>
        <taxon>Pezizales</taxon>
        <taxon>Ascobolaceae</taxon>
        <taxon>Ascobolus</taxon>
    </lineage>
</organism>
<reference evidence="2 3" key="1">
    <citation type="journal article" date="2018" name="Nat. Ecol. Evol.">
        <title>Pezizomycetes genomes reveal the molecular basis of ectomycorrhizal truffle lifestyle.</title>
        <authorList>
            <person name="Murat C."/>
            <person name="Payen T."/>
            <person name="Noel B."/>
            <person name="Kuo A."/>
            <person name="Morin E."/>
            <person name="Chen J."/>
            <person name="Kohler A."/>
            <person name="Krizsan K."/>
            <person name="Balestrini R."/>
            <person name="Da Silva C."/>
            <person name="Montanini B."/>
            <person name="Hainaut M."/>
            <person name="Levati E."/>
            <person name="Barry K.W."/>
            <person name="Belfiori B."/>
            <person name="Cichocki N."/>
            <person name="Clum A."/>
            <person name="Dockter R.B."/>
            <person name="Fauchery L."/>
            <person name="Guy J."/>
            <person name="Iotti M."/>
            <person name="Le Tacon F."/>
            <person name="Lindquist E.A."/>
            <person name="Lipzen A."/>
            <person name="Malagnac F."/>
            <person name="Mello A."/>
            <person name="Molinier V."/>
            <person name="Miyauchi S."/>
            <person name="Poulain J."/>
            <person name="Riccioni C."/>
            <person name="Rubini A."/>
            <person name="Sitrit Y."/>
            <person name="Splivallo R."/>
            <person name="Traeger S."/>
            <person name="Wang M."/>
            <person name="Zifcakova L."/>
            <person name="Wipf D."/>
            <person name="Zambonelli A."/>
            <person name="Paolocci F."/>
            <person name="Nowrousian M."/>
            <person name="Ottonello S."/>
            <person name="Baldrian P."/>
            <person name="Spatafora J.W."/>
            <person name="Henrissat B."/>
            <person name="Nagy L.G."/>
            <person name="Aury J.M."/>
            <person name="Wincker P."/>
            <person name="Grigoriev I.V."/>
            <person name="Bonfante P."/>
            <person name="Martin F.M."/>
        </authorList>
    </citation>
    <scope>NUCLEOTIDE SEQUENCE [LARGE SCALE GENOMIC DNA]</scope>
    <source>
        <strain evidence="2 3">RN42</strain>
    </source>
</reference>
<proteinExistence type="predicted"/>